<evidence type="ECO:0000256" key="1">
    <source>
        <dbReference type="ARBA" id="ARBA00022734"/>
    </source>
</evidence>
<dbReference type="PROSITE" id="PS00615">
    <property type="entry name" value="C_TYPE_LECTIN_1"/>
    <property type="match status" value="1"/>
</dbReference>
<dbReference type="InterPro" id="IPR033989">
    <property type="entry name" value="CD209-like_CTLD"/>
</dbReference>
<feature type="transmembrane region" description="Helical" evidence="3">
    <location>
        <begin position="42"/>
        <end position="64"/>
    </location>
</feature>
<reference evidence="5" key="2">
    <citation type="submission" date="2025-08" db="UniProtKB">
        <authorList>
            <consortium name="Ensembl"/>
        </authorList>
    </citation>
    <scope>IDENTIFICATION</scope>
</reference>
<dbReference type="InterPro" id="IPR018378">
    <property type="entry name" value="C-type_lectin_CS"/>
</dbReference>
<evidence type="ECO:0000313" key="5">
    <source>
        <dbReference type="Ensembl" id="ENSTRUP00000063057.1"/>
    </source>
</evidence>
<organism evidence="5 6">
    <name type="scientific">Takifugu rubripes</name>
    <name type="common">Japanese pufferfish</name>
    <name type="synonym">Fugu rubripes</name>
    <dbReference type="NCBI Taxonomy" id="31033"/>
    <lineage>
        <taxon>Eukaryota</taxon>
        <taxon>Metazoa</taxon>
        <taxon>Chordata</taxon>
        <taxon>Craniata</taxon>
        <taxon>Vertebrata</taxon>
        <taxon>Euteleostomi</taxon>
        <taxon>Actinopterygii</taxon>
        <taxon>Neopterygii</taxon>
        <taxon>Teleostei</taxon>
        <taxon>Neoteleostei</taxon>
        <taxon>Acanthomorphata</taxon>
        <taxon>Eupercaria</taxon>
        <taxon>Tetraodontiformes</taxon>
        <taxon>Tetradontoidea</taxon>
        <taxon>Tetraodontidae</taxon>
        <taxon>Takifugu</taxon>
    </lineage>
</organism>
<name>A0A674MNK5_TAKRU</name>
<dbReference type="CDD" id="cd03590">
    <property type="entry name" value="CLECT_DC-SIGN_like"/>
    <property type="match status" value="1"/>
</dbReference>
<dbReference type="Proteomes" id="UP000005226">
    <property type="component" value="Chromosome 17"/>
</dbReference>
<keyword evidence="3" id="KW-0812">Transmembrane</keyword>
<evidence type="ECO:0000259" key="4">
    <source>
        <dbReference type="PROSITE" id="PS50041"/>
    </source>
</evidence>
<dbReference type="SUPFAM" id="SSF56436">
    <property type="entry name" value="C-type lectin-like"/>
    <property type="match status" value="1"/>
</dbReference>
<dbReference type="GeneTree" id="ENSGT01020000230338"/>
<dbReference type="PROSITE" id="PS50041">
    <property type="entry name" value="C_TYPE_LECTIN_2"/>
    <property type="match status" value="1"/>
</dbReference>
<reference evidence="5" key="3">
    <citation type="submission" date="2025-09" db="UniProtKB">
        <authorList>
            <consortium name="Ensembl"/>
        </authorList>
    </citation>
    <scope>IDENTIFICATION</scope>
</reference>
<sequence>MAAVLNSSTSSVTLEVGKYRDFPKHQAEDAPVEAAHKPKGQFITVVLLSFGLLCVLQGILNICLRLTMRMPTAEDGSCETETKPCPQDWLAFACSCYYVSTQYKSWDESQRYCLQNDADLVVIGSIEEQKFLSGFIVYRAWVGVTDREEEGKWTWVDGTPVNTERELWFPGQPDDAFGGEDCGELLAQTQFIGLNDINCSHRIHWICEKLP</sequence>
<dbReference type="SMART" id="SM00034">
    <property type="entry name" value="CLECT"/>
    <property type="match status" value="1"/>
</dbReference>
<keyword evidence="3" id="KW-1133">Transmembrane helix</keyword>
<dbReference type="Gene3D" id="3.10.100.10">
    <property type="entry name" value="Mannose-Binding Protein A, subunit A"/>
    <property type="match status" value="1"/>
</dbReference>
<dbReference type="AlphaFoldDB" id="A0A674MNK5"/>
<feature type="domain" description="C-type lectin" evidence="4">
    <location>
        <begin position="92"/>
        <end position="208"/>
    </location>
</feature>
<keyword evidence="1" id="KW-0430">Lectin</keyword>
<accession>A0A674MNK5</accession>
<dbReference type="PANTHER" id="PTHR22803">
    <property type="entry name" value="MANNOSE, PHOSPHOLIPASE, LECTIN RECEPTOR RELATED"/>
    <property type="match status" value="1"/>
</dbReference>
<dbReference type="InterPro" id="IPR001304">
    <property type="entry name" value="C-type_lectin-like"/>
</dbReference>
<reference evidence="5 6" key="1">
    <citation type="journal article" date="2011" name="Genome Biol. Evol.">
        <title>Integration of the genetic map and genome assembly of fugu facilitates insights into distinct features of genome evolution in teleosts and mammals.</title>
        <authorList>
            <person name="Kai W."/>
            <person name="Kikuchi K."/>
            <person name="Tohari S."/>
            <person name="Chew A.K."/>
            <person name="Tay A."/>
            <person name="Fujiwara A."/>
            <person name="Hosoya S."/>
            <person name="Suetake H."/>
            <person name="Naruse K."/>
            <person name="Brenner S."/>
            <person name="Suzuki Y."/>
            <person name="Venkatesh B."/>
        </authorList>
    </citation>
    <scope>NUCLEOTIDE SEQUENCE [LARGE SCALE GENOMIC DNA]</scope>
</reference>
<protein>
    <recommendedName>
        <fullName evidence="4">C-type lectin domain-containing protein</fullName>
    </recommendedName>
</protein>
<dbReference type="InterPro" id="IPR016186">
    <property type="entry name" value="C-type_lectin-like/link_sf"/>
</dbReference>
<dbReference type="InterPro" id="IPR050111">
    <property type="entry name" value="C-type_lectin/snaclec_domain"/>
</dbReference>
<evidence type="ECO:0000256" key="2">
    <source>
        <dbReference type="ARBA" id="ARBA00023157"/>
    </source>
</evidence>
<evidence type="ECO:0000256" key="3">
    <source>
        <dbReference type="SAM" id="Phobius"/>
    </source>
</evidence>
<dbReference type="Ensembl" id="ENSTRUT00000090865.1">
    <property type="protein sequence ID" value="ENSTRUP00000063057.1"/>
    <property type="gene ID" value="ENSTRUG00000026215.1"/>
</dbReference>
<dbReference type="FunCoup" id="A0A674MNK5">
    <property type="interactions" value="1"/>
</dbReference>
<keyword evidence="6" id="KW-1185">Reference proteome</keyword>
<evidence type="ECO:0000313" key="6">
    <source>
        <dbReference type="Proteomes" id="UP000005226"/>
    </source>
</evidence>
<dbReference type="GO" id="GO:0030246">
    <property type="term" value="F:carbohydrate binding"/>
    <property type="evidence" value="ECO:0007669"/>
    <property type="project" value="UniProtKB-KW"/>
</dbReference>
<proteinExistence type="predicted"/>
<keyword evidence="3" id="KW-0472">Membrane</keyword>
<dbReference type="InterPro" id="IPR016187">
    <property type="entry name" value="CTDL_fold"/>
</dbReference>
<dbReference type="Pfam" id="PF00059">
    <property type="entry name" value="Lectin_C"/>
    <property type="match status" value="1"/>
</dbReference>
<keyword evidence="2" id="KW-1015">Disulfide bond</keyword>
<dbReference type="OMA" id="INCSHRI"/>
<dbReference type="InParanoid" id="A0A674MNK5"/>